<feature type="signal peptide" evidence="1">
    <location>
        <begin position="1"/>
        <end position="22"/>
    </location>
</feature>
<evidence type="ECO:0008006" key="5">
    <source>
        <dbReference type="Google" id="ProtNLM"/>
    </source>
</evidence>
<dbReference type="Proteomes" id="UP001194468">
    <property type="component" value="Unassembled WGS sequence"/>
</dbReference>
<organism evidence="2 4">
    <name type="scientific">Boletus edulis BED1</name>
    <dbReference type="NCBI Taxonomy" id="1328754"/>
    <lineage>
        <taxon>Eukaryota</taxon>
        <taxon>Fungi</taxon>
        <taxon>Dikarya</taxon>
        <taxon>Basidiomycota</taxon>
        <taxon>Agaricomycotina</taxon>
        <taxon>Agaricomycetes</taxon>
        <taxon>Agaricomycetidae</taxon>
        <taxon>Boletales</taxon>
        <taxon>Boletineae</taxon>
        <taxon>Boletaceae</taxon>
        <taxon>Boletoideae</taxon>
        <taxon>Boletus</taxon>
    </lineage>
</organism>
<keyword evidence="1" id="KW-0732">Signal</keyword>
<evidence type="ECO:0000256" key="1">
    <source>
        <dbReference type="SAM" id="SignalP"/>
    </source>
</evidence>
<dbReference type="EMBL" id="WHUW01000015">
    <property type="protein sequence ID" value="KAF8438996.1"/>
    <property type="molecule type" value="Genomic_DNA"/>
</dbReference>
<feature type="chain" id="PRO_5042441145" description="Secreted protein" evidence="1">
    <location>
        <begin position="23"/>
        <end position="76"/>
    </location>
</feature>
<reference evidence="2" key="2">
    <citation type="journal article" date="2020" name="Nat. Commun.">
        <title>Large-scale genome sequencing of mycorrhizal fungi provides insights into the early evolution of symbiotic traits.</title>
        <authorList>
            <person name="Miyauchi S."/>
            <person name="Kiss E."/>
            <person name="Kuo A."/>
            <person name="Drula E."/>
            <person name="Kohler A."/>
            <person name="Sanchez-Garcia M."/>
            <person name="Morin E."/>
            <person name="Andreopoulos B."/>
            <person name="Barry K.W."/>
            <person name="Bonito G."/>
            <person name="Buee M."/>
            <person name="Carver A."/>
            <person name="Chen C."/>
            <person name="Cichocki N."/>
            <person name="Clum A."/>
            <person name="Culley D."/>
            <person name="Crous P.W."/>
            <person name="Fauchery L."/>
            <person name="Girlanda M."/>
            <person name="Hayes R.D."/>
            <person name="Keri Z."/>
            <person name="LaButti K."/>
            <person name="Lipzen A."/>
            <person name="Lombard V."/>
            <person name="Magnuson J."/>
            <person name="Maillard F."/>
            <person name="Murat C."/>
            <person name="Nolan M."/>
            <person name="Ohm R.A."/>
            <person name="Pangilinan J."/>
            <person name="Pereira M.F."/>
            <person name="Perotto S."/>
            <person name="Peter M."/>
            <person name="Pfister S."/>
            <person name="Riley R."/>
            <person name="Sitrit Y."/>
            <person name="Stielow J.B."/>
            <person name="Szollosi G."/>
            <person name="Zifcakova L."/>
            <person name="Stursova M."/>
            <person name="Spatafora J.W."/>
            <person name="Tedersoo L."/>
            <person name="Vaario L.M."/>
            <person name="Yamada A."/>
            <person name="Yan M."/>
            <person name="Wang P."/>
            <person name="Xu J."/>
            <person name="Bruns T."/>
            <person name="Baldrian P."/>
            <person name="Vilgalys R."/>
            <person name="Dunand C."/>
            <person name="Henrissat B."/>
            <person name="Grigoriev I.V."/>
            <person name="Hibbett D."/>
            <person name="Nagy L.G."/>
            <person name="Martin F.M."/>
        </authorList>
    </citation>
    <scope>NUCLEOTIDE SEQUENCE</scope>
    <source>
        <strain evidence="2">BED1</strain>
    </source>
</reference>
<keyword evidence="4" id="KW-1185">Reference proteome</keyword>
<sequence>MWSAEEPIFLIFLMAPFTRCLAKILCHPRTGMDSVADTGLNRELIHQRNFACPYVRQCHSHLTSLLAVSLKCRYTW</sequence>
<protein>
    <recommendedName>
        <fullName evidence="5">Secreted protein</fullName>
    </recommendedName>
</protein>
<dbReference type="AlphaFoldDB" id="A0AAD4BBE4"/>
<evidence type="ECO:0000313" key="2">
    <source>
        <dbReference type="EMBL" id="KAF8416577.1"/>
    </source>
</evidence>
<dbReference type="EMBL" id="WHUW01000252">
    <property type="protein sequence ID" value="KAF8416577.1"/>
    <property type="molecule type" value="Genomic_DNA"/>
</dbReference>
<reference evidence="2" key="1">
    <citation type="submission" date="2019-10" db="EMBL/GenBank/DDBJ databases">
        <authorList>
            <consortium name="DOE Joint Genome Institute"/>
            <person name="Kuo A."/>
            <person name="Miyauchi S."/>
            <person name="Kiss E."/>
            <person name="Drula E."/>
            <person name="Kohler A."/>
            <person name="Sanchez-Garcia M."/>
            <person name="Andreopoulos B."/>
            <person name="Barry K.W."/>
            <person name="Bonito G."/>
            <person name="Buee M."/>
            <person name="Carver A."/>
            <person name="Chen C."/>
            <person name="Cichocki N."/>
            <person name="Clum A."/>
            <person name="Culley D."/>
            <person name="Crous P.W."/>
            <person name="Fauchery L."/>
            <person name="Girlanda M."/>
            <person name="Hayes R."/>
            <person name="Keri Z."/>
            <person name="LaButti K."/>
            <person name="Lipzen A."/>
            <person name="Lombard V."/>
            <person name="Magnuson J."/>
            <person name="Maillard F."/>
            <person name="Morin E."/>
            <person name="Murat C."/>
            <person name="Nolan M."/>
            <person name="Ohm R."/>
            <person name="Pangilinan J."/>
            <person name="Pereira M."/>
            <person name="Perotto S."/>
            <person name="Peter M."/>
            <person name="Riley R."/>
            <person name="Sitrit Y."/>
            <person name="Stielow B."/>
            <person name="Szollosi G."/>
            <person name="Zifcakova L."/>
            <person name="Stursova M."/>
            <person name="Spatafora J.W."/>
            <person name="Tedersoo L."/>
            <person name="Vaario L.-M."/>
            <person name="Yamada A."/>
            <person name="Yan M."/>
            <person name="Wang P."/>
            <person name="Xu J."/>
            <person name="Bruns T."/>
            <person name="Baldrian P."/>
            <person name="Vilgalys R."/>
            <person name="Henrissat B."/>
            <person name="Grigoriev I.V."/>
            <person name="Hibbett D."/>
            <person name="Nagy L.G."/>
            <person name="Martin F.M."/>
        </authorList>
    </citation>
    <scope>NUCLEOTIDE SEQUENCE</scope>
    <source>
        <strain evidence="2">BED1</strain>
    </source>
</reference>
<accession>A0AAD4BBE4</accession>
<evidence type="ECO:0000313" key="4">
    <source>
        <dbReference type="Proteomes" id="UP001194468"/>
    </source>
</evidence>
<name>A0AAD4BBE4_BOLED</name>
<evidence type="ECO:0000313" key="3">
    <source>
        <dbReference type="EMBL" id="KAF8438996.1"/>
    </source>
</evidence>
<comment type="caution">
    <text evidence="2">The sequence shown here is derived from an EMBL/GenBank/DDBJ whole genome shotgun (WGS) entry which is preliminary data.</text>
</comment>
<gene>
    <name evidence="3" type="ORF">L210DRAFT_3542942</name>
    <name evidence="2" type="ORF">L210DRAFT_3582427</name>
</gene>
<proteinExistence type="predicted"/>